<comment type="caution">
    <text evidence="4">The sequence shown here is derived from an EMBL/GenBank/DDBJ whole genome shotgun (WGS) entry which is preliminary data.</text>
</comment>
<evidence type="ECO:0008006" key="5">
    <source>
        <dbReference type="Google" id="ProtNLM"/>
    </source>
</evidence>
<proteinExistence type="predicted"/>
<dbReference type="EMBL" id="BKCJ010007549">
    <property type="protein sequence ID" value="GEU77813.1"/>
    <property type="molecule type" value="Genomic_DNA"/>
</dbReference>
<dbReference type="PANTHER" id="PTHR13780">
    <property type="entry name" value="AMP-ACTIVATED PROTEIN KINASE, GAMMA REGULATORY SUBUNIT"/>
    <property type="match status" value="1"/>
</dbReference>
<dbReference type="AlphaFoldDB" id="A0A6L2MVA0"/>
<protein>
    <recommendedName>
        <fullName evidence="5">CBS domain-containing protein</fullName>
    </recommendedName>
</protein>
<dbReference type="GO" id="GO:0005737">
    <property type="term" value="C:cytoplasm"/>
    <property type="evidence" value="ECO:0007669"/>
    <property type="project" value="TreeGrafter"/>
</dbReference>
<evidence type="ECO:0000256" key="2">
    <source>
        <dbReference type="ARBA" id="ARBA00023122"/>
    </source>
</evidence>
<gene>
    <name evidence="4" type="ORF">Tci_049791</name>
</gene>
<dbReference type="GO" id="GO:0005634">
    <property type="term" value="C:nucleus"/>
    <property type="evidence" value="ECO:0007669"/>
    <property type="project" value="TreeGrafter"/>
</dbReference>
<dbReference type="PANTHER" id="PTHR13780:SF39">
    <property type="entry name" value="CBS DOMAIN-CONTAINING PROTEIN CBSX5-LIKE"/>
    <property type="match status" value="1"/>
</dbReference>
<evidence type="ECO:0000256" key="3">
    <source>
        <dbReference type="SAM" id="MobiDB-lite"/>
    </source>
</evidence>
<dbReference type="InterPro" id="IPR046342">
    <property type="entry name" value="CBS_dom_sf"/>
</dbReference>
<feature type="region of interest" description="Disordered" evidence="3">
    <location>
        <begin position="67"/>
        <end position="92"/>
    </location>
</feature>
<dbReference type="SUPFAM" id="SSF54631">
    <property type="entry name" value="CBS-domain pair"/>
    <property type="match status" value="1"/>
</dbReference>
<keyword evidence="1" id="KW-0677">Repeat</keyword>
<dbReference type="Gene3D" id="3.10.580.10">
    <property type="entry name" value="CBS-domain"/>
    <property type="match status" value="1"/>
</dbReference>
<evidence type="ECO:0000313" key="4">
    <source>
        <dbReference type="EMBL" id="GEU77813.1"/>
    </source>
</evidence>
<organism evidence="4">
    <name type="scientific">Tanacetum cinerariifolium</name>
    <name type="common">Dalmatian daisy</name>
    <name type="synonym">Chrysanthemum cinerariifolium</name>
    <dbReference type="NCBI Taxonomy" id="118510"/>
    <lineage>
        <taxon>Eukaryota</taxon>
        <taxon>Viridiplantae</taxon>
        <taxon>Streptophyta</taxon>
        <taxon>Embryophyta</taxon>
        <taxon>Tracheophyta</taxon>
        <taxon>Spermatophyta</taxon>
        <taxon>Magnoliopsida</taxon>
        <taxon>eudicotyledons</taxon>
        <taxon>Gunneridae</taxon>
        <taxon>Pentapetalae</taxon>
        <taxon>asterids</taxon>
        <taxon>campanulids</taxon>
        <taxon>Asterales</taxon>
        <taxon>Asteraceae</taxon>
        <taxon>Asteroideae</taxon>
        <taxon>Anthemideae</taxon>
        <taxon>Anthemidinae</taxon>
        <taxon>Tanacetum</taxon>
    </lineage>
</organism>
<accession>A0A6L2MVA0</accession>
<keyword evidence="2" id="KW-0129">CBS domain</keyword>
<dbReference type="InterPro" id="IPR050511">
    <property type="entry name" value="AMPK_gamma/SDS23_families"/>
</dbReference>
<evidence type="ECO:0000256" key="1">
    <source>
        <dbReference type="ARBA" id="ARBA00022737"/>
    </source>
</evidence>
<sequence>MLIGEISPFALSCCDETIAAAVTILSAGDLMAYLDYMGPPEHLVHMVKTRLQERNLNAMLDLMDDYNPSSSASSSSDEEYGSRKNGGMGRSYPGRRSEAIVCNPWNSLMAVMVQMIAHRVSYAWVIKEDYGLVGIVTFTEILGQFRRIAGSWNKRKEENIKRK</sequence>
<reference evidence="4" key="1">
    <citation type="journal article" date="2019" name="Sci. Rep.">
        <title>Draft genome of Tanacetum cinerariifolium, the natural source of mosquito coil.</title>
        <authorList>
            <person name="Yamashiro T."/>
            <person name="Shiraishi A."/>
            <person name="Satake H."/>
            <person name="Nakayama K."/>
        </authorList>
    </citation>
    <scope>NUCLEOTIDE SEQUENCE</scope>
</reference>
<name>A0A6L2MVA0_TANCI</name>